<feature type="region of interest" description="Disordered" evidence="3">
    <location>
        <begin position="1"/>
        <end position="32"/>
    </location>
</feature>
<dbReference type="InterPro" id="IPR029016">
    <property type="entry name" value="GAF-like_dom_sf"/>
</dbReference>
<dbReference type="GO" id="GO:0016020">
    <property type="term" value="C:membrane"/>
    <property type="evidence" value="ECO:0007669"/>
    <property type="project" value="InterPro"/>
</dbReference>
<evidence type="ECO:0000313" key="7">
    <source>
        <dbReference type="EMBL" id="MBW4434815.1"/>
    </source>
</evidence>
<comment type="caution">
    <text evidence="7">The sequence shown here is derived from an EMBL/GenBank/DDBJ whole genome shotgun (WGS) entry which is preliminary data.</text>
</comment>
<dbReference type="Pfam" id="PF00015">
    <property type="entry name" value="MCPsignal"/>
    <property type="match status" value="1"/>
</dbReference>
<evidence type="ECO:0000256" key="3">
    <source>
        <dbReference type="SAM" id="MobiDB-lite"/>
    </source>
</evidence>
<dbReference type="SUPFAM" id="SSF58104">
    <property type="entry name" value="Methyl-accepting chemotaxis protein (MCP) signaling domain"/>
    <property type="match status" value="1"/>
</dbReference>
<dbReference type="PANTHER" id="PTHR32089:SF114">
    <property type="entry name" value="METHYL-ACCEPTING CHEMOTAXIS PROTEIN MCPB"/>
    <property type="match status" value="1"/>
</dbReference>
<feature type="transmembrane region" description="Helical" evidence="4">
    <location>
        <begin position="62"/>
        <end position="83"/>
    </location>
</feature>
<keyword evidence="4" id="KW-1133">Transmembrane helix</keyword>
<dbReference type="Gene3D" id="3.30.450.40">
    <property type="match status" value="4"/>
</dbReference>
<evidence type="ECO:0000256" key="4">
    <source>
        <dbReference type="SAM" id="Phobius"/>
    </source>
</evidence>
<evidence type="ECO:0000259" key="5">
    <source>
        <dbReference type="PROSITE" id="PS50046"/>
    </source>
</evidence>
<feature type="compositionally biased region" description="Polar residues" evidence="3">
    <location>
        <begin position="16"/>
        <end position="32"/>
    </location>
</feature>
<dbReference type="Proteomes" id="UP000813215">
    <property type="component" value="Unassembled WGS sequence"/>
</dbReference>
<keyword evidence="1 2" id="KW-0807">Transducer</keyword>
<dbReference type="AlphaFoldDB" id="A0A9E3HCR9"/>
<evidence type="ECO:0000256" key="2">
    <source>
        <dbReference type="PROSITE-ProRule" id="PRU00284"/>
    </source>
</evidence>
<evidence type="ECO:0000256" key="1">
    <source>
        <dbReference type="ARBA" id="ARBA00023224"/>
    </source>
</evidence>
<feature type="domain" description="Phytochrome chromophore attachment site" evidence="5">
    <location>
        <begin position="389"/>
        <end position="525"/>
    </location>
</feature>
<dbReference type="InterPro" id="IPR016132">
    <property type="entry name" value="Phyto_chromo_attachment"/>
</dbReference>
<protein>
    <submittedName>
        <fullName evidence="7">GAF domain-containing protein</fullName>
    </submittedName>
</protein>
<dbReference type="EMBL" id="JAHHHW010000143">
    <property type="protein sequence ID" value="MBW4434815.1"/>
    <property type="molecule type" value="Genomic_DNA"/>
</dbReference>
<dbReference type="InterPro" id="IPR003018">
    <property type="entry name" value="GAF"/>
</dbReference>
<feature type="domain" description="Phytochrome chromophore attachment site" evidence="5">
    <location>
        <begin position="217"/>
        <end position="353"/>
    </location>
</feature>
<feature type="transmembrane region" description="Helical" evidence="4">
    <location>
        <begin position="116"/>
        <end position="136"/>
    </location>
</feature>
<dbReference type="SMART" id="SM00065">
    <property type="entry name" value="GAF"/>
    <property type="match status" value="3"/>
</dbReference>
<dbReference type="GO" id="GO:0007165">
    <property type="term" value="P:signal transduction"/>
    <property type="evidence" value="ECO:0007669"/>
    <property type="project" value="UniProtKB-KW"/>
</dbReference>
<keyword evidence="4" id="KW-0472">Membrane</keyword>
<sequence>MTQPSPQKQVDKKKVNQLQGSQQNAGKSTIINPSKQPVRLQQSLRQEQIGQKDWSLKAKATVWAIAVSMLPVLAFGTATTYHFGNKLITKQIPQAQQVGATDLAEAELALHKQLSLLLIGTGTAIVLAAAIAIILANRAIHPILNAAAVSTTIVNRLRRKDENIRTAIASNNELVVLETNINLLKEQLPELLWKQELETERAHLLMNITRRIQESLKEEDVLKTTVEEVRAALQTDRVAIFGFNSNGDGTFVAESVAFGFPNALRATISDPCFQTEYVEQYQNGRVRAIDDIYQANLADCHIGLLERFAVKANLVAPILKKDQLFGLLIAHQCSKPRFWQQYEIDFFAQIATQVGFALNYTRLLKQVDTKVDQAHLFINITRRIRESLNEEDVLKATVEEVRKAISADRVIVYGFDSEWYGTVIAESVLPGLPKALRARIKDPCFAEGYVEKYQAGRVQAINNIYEADLSDYHINQLKPFAVKANLVAPILKDDQLFGLLIAHQCSSPRNWQQSEIDLFAQVAMQVGFALDHARLLQRIDAEGMQTQLLADLIRQIRESLNEEDVLKATVEEVRKAISADRVIVYGFDSEWYGTVIAESVLPGLPKALRARIKDPCFVEGYVEKYQAGRVQAINNIYEAGLSDCHINQLKPFAVKANLVAPILKDDQLFGLLIAHQCSSPRNWQQSEIDLFAQVAMQVGFALDHARVLNQVDQAYQAAEDIFLQQSQQQENLQNQVSELLKSSETVVQTFSTEVAINQMESITSTYNQIQMLADSAEKMVASAQQVELQELQLSQIVKDEHKSINQILDSICTTQEILVKATQKTKCVDQPAQQLCEIVSLISNVVSQIKLQAMHTALEASRTGETGQKFALIAEKVLSLVQQLDSDMVKIKPLVVEIQTETNEVVAVIKSGAEQAISGMELVEKIQQQFTEIITVNDQMQALVMEIAQTASVQAQTSTSANQSILKVADIASQTSKQALAVSESLAKLATFGQDSSQSGN</sequence>
<accession>A0A9E3HCR9</accession>
<dbReference type="PROSITE" id="PS50111">
    <property type="entry name" value="CHEMOTAXIS_TRANSDUC_2"/>
    <property type="match status" value="1"/>
</dbReference>
<organism evidence="7 8">
    <name type="scientific">Pelatocladus maniniholoensis HA4357-MV3</name>
    <dbReference type="NCBI Taxonomy" id="1117104"/>
    <lineage>
        <taxon>Bacteria</taxon>
        <taxon>Bacillati</taxon>
        <taxon>Cyanobacteriota</taxon>
        <taxon>Cyanophyceae</taxon>
        <taxon>Nostocales</taxon>
        <taxon>Nostocaceae</taxon>
        <taxon>Pelatocladus</taxon>
    </lineage>
</organism>
<dbReference type="SMART" id="SM00283">
    <property type="entry name" value="MA"/>
    <property type="match status" value="1"/>
</dbReference>
<name>A0A9E3HCR9_9NOST</name>
<keyword evidence="4" id="KW-0812">Transmembrane</keyword>
<dbReference type="InterPro" id="IPR004089">
    <property type="entry name" value="MCPsignal_dom"/>
</dbReference>
<evidence type="ECO:0000259" key="6">
    <source>
        <dbReference type="PROSITE" id="PS50111"/>
    </source>
</evidence>
<dbReference type="Pfam" id="PF01590">
    <property type="entry name" value="GAF"/>
    <property type="match status" value="3"/>
</dbReference>
<reference evidence="7" key="1">
    <citation type="submission" date="2021-05" db="EMBL/GenBank/DDBJ databases">
        <authorList>
            <person name="Pietrasiak N."/>
            <person name="Ward R."/>
            <person name="Stajich J.E."/>
            <person name="Kurbessoian T."/>
        </authorList>
    </citation>
    <scope>NUCLEOTIDE SEQUENCE</scope>
    <source>
        <strain evidence="7">HA4357-MV3</strain>
    </source>
</reference>
<dbReference type="PANTHER" id="PTHR32089">
    <property type="entry name" value="METHYL-ACCEPTING CHEMOTAXIS PROTEIN MCPB"/>
    <property type="match status" value="1"/>
</dbReference>
<feature type="domain" description="Phytochrome chromophore attachment site" evidence="5">
    <location>
        <begin position="561"/>
        <end position="697"/>
    </location>
</feature>
<gene>
    <name evidence="7" type="ORF">KME28_24655</name>
</gene>
<evidence type="ECO:0000313" key="8">
    <source>
        <dbReference type="Proteomes" id="UP000813215"/>
    </source>
</evidence>
<dbReference type="Gene3D" id="1.10.287.950">
    <property type="entry name" value="Methyl-accepting chemotaxis protein"/>
    <property type="match status" value="1"/>
</dbReference>
<reference evidence="7" key="2">
    <citation type="journal article" date="2022" name="Microbiol. Resour. Announc.">
        <title>Metagenome Sequencing to Explore Phylogenomics of Terrestrial Cyanobacteria.</title>
        <authorList>
            <person name="Ward R.D."/>
            <person name="Stajich J.E."/>
            <person name="Johansen J.R."/>
            <person name="Huntemann M."/>
            <person name="Clum A."/>
            <person name="Foster B."/>
            <person name="Foster B."/>
            <person name="Roux S."/>
            <person name="Palaniappan K."/>
            <person name="Varghese N."/>
            <person name="Mukherjee S."/>
            <person name="Reddy T.B.K."/>
            <person name="Daum C."/>
            <person name="Copeland A."/>
            <person name="Chen I.A."/>
            <person name="Ivanova N.N."/>
            <person name="Kyrpides N.C."/>
            <person name="Shapiro N."/>
            <person name="Eloe-Fadrosh E.A."/>
            <person name="Pietrasiak N."/>
        </authorList>
    </citation>
    <scope>NUCLEOTIDE SEQUENCE</scope>
    <source>
        <strain evidence="7">HA4357-MV3</strain>
    </source>
</reference>
<dbReference type="PROSITE" id="PS50046">
    <property type="entry name" value="PHYTOCHROME_2"/>
    <property type="match status" value="3"/>
</dbReference>
<feature type="domain" description="Methyl-accepting transducer" evidence="6">
    <location>
        <begin position="757"/>
        <end position="969"/>
    </location>
</feature>
<dbReference type="SUPFAM" id="SSF55781">
    <property type="entry name" value="GAF domain-like"/>
    <property type="match status" value="3"/>
</dbReference>
<proteinExistence type="predicted"/>